<dbReference type="Gene3D" id="1.10.287.470">
    <property type="entry name" value="Helix hairpin bin"/>
    <property type="match status" value="1"/>
</dbReference>
<evidence type="ECO:0000313" key="8">
    <source>
        <dbReference type="Proteomes" id="UP001217083"/>
    </source>
</evidence>
<comment type="caution">
    <text evidence="7">The sequence shown here is derived from an EMBL/GenBank/DDBJ whole genome shotgun (WGS) entry which is preliminary data.</text>
</comment>
<evidence type="ECO:0000259" key="6">
    <source>
        <dbReference type="Pfam" id="PF25975"/>
    </source>
</evidence>
<evidence type="ECO:0000256" key="2">
    <source>
        <dbReference type="SAM" id="MobiDB-lite"/>
    </source>
</evidence>
<dbReference type="Gene3D" id="2.40.30.170">
    <property type="match status" value="1"/>
</dbReference>
<gene>
    <name evidence="7" type="ORF">PY091_17865</name>
</gene>
<dbReference type="PANTHER" id="PTHR30469">
    <property type="entry name" value="MULTIDRUG RESISTANCE PROTEIN MDTA"/>
    <property type="match status" value="1"/>
</dbReference>
<evidence type="ECO:0000259" key="4">
    <source>
        <dbReference type="Pfam" id="PF25917"/>
    </source>
</evidence>
<dbReference type="Pfam" id="PF25917">
    <property type="entry name" value="BSH_RND"/>
    <property type="match status" value="1"/>
</dbReference>
<dbReference type="Pfam" id="PF25876">
    <property type="entry name" value="HH_MFP_RND"/>
    <property type="match status" value="1"/>
</dbReference>
<dbReference type="Pfam" id="PF25975">
    <property type="entry name" value="CzcB_C"/>
    <property type="match status" value="1"/>
</dbReference>
<evidence type="ECO:0000259" key="5">
    <source>
        <dbReference type="Pfam" id="PF25954"/>
    </source>
</evidence>
<evidence type="ECO:0000313" key="7">
    <source>
        <dbReference type="EMBL" id="MDF0709084.1"/>
    </source>
</evidence>
<dbReference type="Pfam" id="PF25954">
    <property type="entry name" value="Beta-barrel_RND_2"/>
    <property type="match status" value="1"/>
</dbReference>
<feature type="domain" description="CzcB-like C-terminal circularly permuted SH3-like" evidence="6">
    <location>
        <begin position="333"/>
        <end position="374"/>
    </location>
</feature>
<evidence type="ECO:0000259" key="3">
    <source>
        <dbReference type="Pfam" id="PF25876"/>
    </source>
</evidence>
<dbReference type="Gene3D" id="2.40.50.100">
    <property type="match status" value="1"/>
</dbReference>
<feature type="compositionally biased region" description="Basic and acidic residues" evidence="2">
    <location>
        <begin position="400"/>
        <end position="410"/>
    </location>
</feature>
<dbReference type="Proteomes" id="UP001217083">
    <property type="component" value="Unassembled WGS sequence"/>
</dbReference>
<accession>A0ABT5XT44</accession>
<feature type="domain" description="Multidrug resistance protein MdtA-like barrel-sandwich hybrid" evidence="4">
    <location>
        <begin position="60"/>
        <end position="199"/>
    </location>
</feature>
<dbReference type="InterPro" id="IPR006143">
    <property type="entry name" value="RND_pump_MFP"/>
</dbReference>
<dbReference type="InterPro" id="IPR058624">
    <property type="entry name" value="MdtA-like_HH"/>
</dbReference>
<reference evidence="7 8" key="1">
    <citation type="submission" date="2023-03" db="EMBL/GenBank/DDBJ databases">
        <title>Muricauda XX sp. nov. and Muricauda XXX sp. nov., two novel species isolated from Okinawa Trough.</title>
        <authorList>
            <person name="Cao W."/>
            <person name="Deng X."/>
        </authorList>
    </citation>
    <scope>NUCLEOTIDE SEQUENCE [LARGE SCALE GENOMIC DNA]</scope>
    <source>
        <strain evidence="7 8">81s02</strain>
    </source>
</reference>
<comment type="similarity">
    <text evidence="1">Belongs to the membrane fusion protein (MFP) (TC 8.A.1) family.</text>
</comment>
<name>A0ABT5XT44_9FLAO</name>
<feature type="region of interest" description="Disordered" evidence="2">
    <location>
        <begin position="382"/>
        <end position="410"/>
    </location>
</feature>
<dbReference type="NCBIfam" id="TIGR01730">
    <property type="entry name" value="RND_mfp"/>
    <property type="match status" value="1"/>
</dbReference>
<dbReference type="InterPro" id="IPR058792">
    <property type="entry name" value="Beta-barrel_RND_2"/>
</dbReference>
<dbReference type="RefSeq" id="WP_275650852.1">
    <property type="nucleotide sequence ID" value="NZ_JARFVA010000009.1"/>
</dbReference>
<dbReference type="Gene3D" id="2.40.420.20">
    <property type="match status" value="1"/>
</dbReference>
<proteinExistence type="inferred from homology"/>
<feature type="domain" description="Multidrug resistance protein MdtA-like alpha-helical hairpin" evidence="3">
    <location>
        <begin position="95"/>
        <end position="170"/>
    </location>
</feature>
<dbReference type="SUPFAM" id="SSF111369">
    <property type="entry name" value="HlyD-like secretion proteins"/>
    <property type="match status" value="1"/>
</dbReference>
<keyword evidence="8" id="KW-1185">Reference proteome</keyword>
<organism evidence="7 8">
    <name type="scientific">Flagellimonas okinawensis</name>
    <dbReference type="NCBI Taxonomy" id="3031324"/>
    <lineage>
        <taxon>Bacteria</taxon>
        <taxon>Pseudomonadati</taxon>
        <taxon>Bacteroidota</taxon>
        <taxon>Flavobacteriia</taxon>
        <taxon>Flavobacteriales</taxon>
        <taxon>Flavobacteriaceae</taxon>
        <taxon>Flagellimonas</taxon>
    </lineage>
</organism>
<dbReference type="InterPro" id="IPR058649">
    <property type="entry name" value="CzcB_C"/>
</dbReference>
<sequence>MKNRKIKTLVIVAGIILIAVVGYSMFSGKSQSEVQAKTLKVIKGEVTTMVTATGTVEPLNEVEVGTQVSGEVEKIYVDFNSEVNKGQLLAELDKTNLKAALLQARATYNNAVNERDYYQKIYNRQKVLYENKVISQADYDEALYNLKKSKSTVVQSSSNLTEAKTNLGYADIYSPIDGVVLSREIDEGQTVAASFETPTLFTIAKDLKKMQVEADVDEADIGGVVEGQRVVFTVDAYQGETFTGTVIQVRLDPTVESNVVTYTVVIEAANPELKLKPGLTATISIYTLELKDILTIEAKAVNFQPNMDLLMQYFDQQGIAMAPPSDRPTPPSEDVNIVWTKSSNGIKPQEVKLGASDGVNLQVLEGLSEGDELVYSLKAVSNGETDDTASSGSPFMPKPPGRDNDKKEDN</sequence>
<evidence type="ECO:0000256" key="1">
    <source>
        <dbReference type="ARBA" id="ARBA00009477"/>
    </source>
</evidence>
<dbReference type="InterPro" id="IPR058625">
    <property type="entry name" value="MdtA-like_BSH"/>
</dbReference>
<dbReference type="EMBL" id="JARFVA010000009">
    <property type="protein sequence ID" value="MDF0709084.1"/>
    <property type="molecule type" value="Genomic_DNA"/>
</dbReference>
<dbReference type="PANTHER" id="PTHR30469:SF33">
    <property type="entry name" value="SLR1207 PROTEIN"/>
    <property type="match status" value="1"/>
</dbReference>
<protein>
    <submittedName>
        <fullName evidence="7">Efflux RND transporter periplasmic adaptor subunit</fullName>
    </submittedName>
</protein>
<feature type="domain" description="CusB-like beta-barrel" evidence="5">
    <location>
        <begin position="212"/>
        <end position="285"/>
    </location>
</feature>